<dbReference type="EMBL" id="ACPB03008564">
    <property type="status" value="NOT_ANNOTATED_CDS"/>
    <property type="molecule type" value="Genomic_DNA"/>
</dbReference>
<dbReference type="Pfam" id="PF12171">
    <property type="entry name" value="zf-C2H2_jaz"/>
    <property type="match status" value="1"/>
</dbReference>
<dbReference type="HOGENOM" id="CLU_347591_0_0_1"/>
<proteinExistence type="predicted"/>
<dbReference type="GeneID" id="141456760"/>
<dbReference type="GO" id="GO:0008270">
    <property type="term" value="F:zinc ion binding"/>
    <property type="evidence" value="ECO:0007669"/>
    <property type="project" value="UniProtKB-KW"/>
</dbReference>
<evidence type="ECO:0000256" key="3">
    <source>
        <dbReference type="ARBA" id="ARBA00022833"/>
    </source>
</evidence>
<name>T1HQJ8_RHOPR</name>
<dbReference type="SUPFAM" id="SSF57667">
    <property type="entry name" value="beta-beta-alpha zinc fingers"/>
    <property type="match status" value="1"/>
</dbReference>
<keyword evidence="2" id="KW-0863">Zinc-finger</keyword>
<dbReference type="Proteomes" id="UP000015103">
    <property type="component" value="Unassembled WGS sequence"/>
</dbReference>
<dbReference type="AlphaFoldDB" id="T1HQJ8"/>
<evidence type="ECO:0000256" key="2">
    <source>
        <dbReference type="ARBA" id="ARBA00022771"/>
    </source>
</evidence>
<organism evidence="4 5">
    <name type="scientific">Rhodnius prolixus</name>
    <name type="common">Triatomid bug</name>
    <dbReference type="NCBI Taxonomy" id="13249"/>
    <lineage>
        <taxon>Eukaryota</taxon>
        <taxon>Metazoa</taxon>
        <taxon>Ecdysozoa</taxon>
        <taxon>Arthropoda</taxon>
        <taxon>Hexapoda</taxon>
        <taxon>Insecta</taxon>
        <taxon>Pterygota</taxon>
        <taxon>Neoptera</taxon>
        <taxon>Paraneoptera</taxon>
        <taxon>Hemiptera</taxon>
        <taxon>Heteroptera</taxon>
        <taxon>Panheteroptera</taxon>
        <taxon>Cimicomorpha</taxon>
        <taxon>Reduviidae</taxon>
        <taxon>Triatominae</taxon>
        <taxon>Rhodnius</taxon>
    </lineage>
</organism>
<evidence type="ECO:0000256" key="1">
    <source>
        <dbReference type="ARBA" id="ARBA00022723"/>
    </source>
</evidence>
<keyword evidence="3" id="KW-0862">Zinc</keyword>
<dbReference type="SMART" id="SM00355">
    <property type="entry name" value="ZnF_C2H2"/>
    <property type="match status" value="5"/>
</dbReference>
<keyword evidence="1" id="KW-0479">Metal-binding</keyword>
<dbReference type="RefSeq" id="XP_073989159.1">
    <property type="nucleotide sequence ID" value="XM_074133058.1"/>
</dbReference>
<sequence>MEGTMTTATTINKQRTVDLFLRVSSFTRYLLDDVLPAEICNKQNVHSGMLDELSVACEDLNSSLQMFKQLTSLQCSDSITSASQGNESLSNSLQVDEHALKFSMLCEDTKSKLVSLPDIIKFKPYYCKICNLATSFELDFNRHCSTKKHITQINQISGPLTVYKCKKCHLMLLAPVTEVSQIISIAAHNLLDEHISKLKRNNDKTCNKSSTNNPPSKDGDICVTSDSSYKEDIADDNYLPQKVKQLFNVIKRGFKSGAHLVDDIPHYCNVCDVGVTSVDKFIDHTSSKEHISAVNSSTKLIAVFKCEICGFLITGYETDVDELKNSNCHKNFDEFITHLKVYDKNQDKCISKVKAGADTTNLSNFLEESPLQTLTLDMLKKSINSLLEILRLPTDLKKYASCCCFMCRKVFSSSNDFKQHILSRKHITVISSFSDNFFVHYCPLCSLSIYGTENDIRNALETTEHNNLHKRINDLFYSNNEEASDPQVCNPVKGMTSVSSVSNKAVGFCKKDSKKLVMSNDEKQLPEKNSASKMENQSKTFNHQITDKFLTVNGKLQCGDFSKSGFCRPCKKAVNITKGWAHHLKCSKHQKIMSKQEFENIPLQCEYCSLQILGDQVHGNPCMAVHLKLNHPNMEKHNVEKEFLVVDAADEISESCSGISSSQSKSTETVGSNNFLEINTALRTSDLQLSPVNLSVIEHNKQLITNESSSKKNEGDCLDIFKEFLSKRKNLFINEGLKKFGGMCLICVQTYDDFFEWLVHLKEPRHKLAKQLDCIEKECKDCNLSLFGKKANVENEFWYLKEHISLDILVTQ</sequence>
<reference evidence="4" key="1">
    <citation type="submission" date="2015-05" db="UniProtKB">
        <authorList>
            <consortium name="EnsemblMetazoa"/>
        </authorList>
    </citation>
    <scope>IDENTIFICATION</scope>
</reference>
<dbReference type="VEuPathDB" id="VectorBase:RPRC006322"/>
<keyword evidence="5" id="KW-1185">Reference proteome</keyword>
<dbReference type="SMART" id="SM00451">
    <property type="entry name" value="ZnF_U1"/>
    <property type="match status" value="4"/>
</dbReference>
<dbReference type="EnsemblMetazoa" id="RPRC006322-RA">
    <property type="protein sequence ID" value="RPRC006322-PA"/>
    <property type="gene ID" value="RPRC006322"/>
</dbReference>
<evidence type="ECO:0000313" key="5">
    <source>
        <dbReference type="Proteomes" id="UP000015103"/>
    </source>
</evidence>
<dbReference type="InterPro" id="IPR013087">
    <property type="entry name" value="Znf_C2H2_type"/>
</dbReference>
<dbReference type="PROSITE" id="PS00028">
    <property type="entry name" value="ZINC_FINGER_C2H2_1"/>
    <property type="match status" value="1"/>
</dbReference>
<protein>
    <submittedName>
        <fullName evidence="4">C2H2-type domain-containing protein</fullName>
    </submittedName>
</protein>
<accession>T1HQJ8</accession>
<dbReference type="InParanoid" id="T1HQJ8"/>
<dbReference type="InterPro" id="IPR022755">
    <property type="entry name" value="Znf_C2H2_jaz"/>
</dbReference>
<dbReference type="InterPro" id="IPR036236">
    <property type="entry name" value="Znf_C2H2_sf"/>
</dbReference>
<dbReference type="GO" id="GO:0003676">
    <property type="term" value="F:nucleic acid binding"/>
    <property type="evidence" value="ECO:0007669"/>
    <property type="project" value="InterPro"/>
</dbReference>
<dbReference type="InterPro" id="IPR003604">
    <property type="entry name" value="Matrin/U1-like-C_Znf_C2H2"/>
</dbReference>
<evidence type="ECO:0000313" key="4">
    <source>
        <dbReference type="EnsemblMetazoa" id="RPRC006322-PA"/>
    </source>
</evidence>